<keyword evidence="6 7" id="KW-0472">Membrane</keyword>
<feature type="domain" description="Type II secretion system protein GspF" evidence="8">
    <location>
        <begin position="31"/>
        <end position="148"/>
    </location>
</feature>
<evidence type="ECO:0000313" key="10">
    <source>
        <dbReference type="Proteomes" id="UP000251431"/>
    </source>
</evidence>
<protein>
    <submittedName>
        <fullName evidence="9">ComG operon protein 2</fullName>
    </submittedName>
</protein>
<dbReference type="EMBL" id="UAQE01000004">
    <property type="protein sequence ID" value="SPU38187.1"/>
    <property type="molecule type" value="Genomic_DNA"/>
</dbReference>
<organism evidence="9 10">
    <name type="scientific">Lysinibacillus capsici</name>
    <dbReference type="NCBI Taxonomy" id="2115968"/>
    <lineage>
        <taxon>Bacteria</taxon>
        <taxon>Bacillati</taxon>
        <taxon>Bacillota</taxon>
        <taxon>Bacilli</taxon>
        <taxon>Bacillales</taxon>
        <taxon>Bacillaceae</taxon>
        <taxon>Lysinibacillus</taxon>
    </lineage>
</organism>
<gene>
    <name evidence="9" type="primary">comGB</name>
    <name evidence="9" type="ORF">NCTC7582_04141</name>
</gene>
<dbReference type="InterPro" id="IPR042094">
    <property type="entry name" value="T2SS_GspF_sf"/>
</dbReference>
<dbReference type="Gene3D" id="1.20.81.30">
    <property type="entry name" value="Type II secretion system (T2SS), domain F"/>
    <property type="match status" value="2"/>
</dbReference>
<name>A0A2X1A2M7_9BACI</name>
<feature type="domain" description="Type II secretion system protein GspF" evidence="8">
    <location>
        <begin position="227"/>
        <end position="349"/>
    </location>
</feature>
<feature type="transmembrane region" description="Helical" evidence="7">
    <location>
        <begin position="124"/>
        <end position="146"/>
    </location>
</feature>
<keyword evidence="3" id="KW-1003">Cell membrane</keyword>
<dbReference type="AlphaFoldDB" id="A0A2X1A2M7"/>
<reference evidence="9 10" key="1">
    <citation type="submission" date="2018-06" db="EMBL/GenBank/DDBJ databases">
        <authorList>
            <consortium name="Pathogen Informatics"/>
            <person name="Doyle S."/>
        </authorList>
    </citation>
    <scope>NUCLEOTIDE SEQUENCE [LARGE SCALE GENOMIC DNA]</scope>
    <source>
        <strain evidence="9 10">NCTC7582</strain>
    </source>
</reference>
<dbReference type="PANTHER" id="PTHR30012:SF0">
    <property type="entry name" value="TYPE II SECRETION SYSTEM PROTEIN F-RELATED"/>
    <property type="match status" value="1"/>
</dbReference>
<sequence length="357" mass="41179">MQLQTYIDKIVLFYNRATKWRVKEQAQLFNRLCVLMQEGYLFPQAISMLLPHHIEAHEDIQQQIDEKLRQGVGVAGIFETLQLGNHYLMAIKVAENNGHMIEAFKGVAKQITVSEKTKKKLIKLLIYPVTLIIFLLLLFFVFRTFFLPNIERMVGSRTSETEETSIALSNLILHVPDVVISTMFIVIGSVFLFRFYLKRQAVAHQLTVLLKIPFIQRYFRLTLTRQFAAYLGSLLQSGFSLQASLQLLEEQQLQPFLQVLSQRIKDRVIFGESLTQAVTIMAVFQKDFPMFVEHGEHSGYLGKELVLYSDLLMEKQEQLLQKILAFVQPSFFILIAACIIAAYISLLLPIYHMIELV</sequence>
<feature type="transmembrane region" description="Helical" evidence="7">
    <location>
        <begin position="331"/>
        <end position="354"/>
    </location>
</feature>
<dbReference type="PANTHER" id="PTHR30012">
    <property type="entry name" value="GENERAL SECRETION PATHWAY PROTEIN"/>
    <property type="match status" value="1"/>
</dbReference>
<dbReference type="NCBIfam" id="NF041012">
    <property type="entry name" value="T4P_ComGB"/>
    <property type="match status" value="1"/>
</dbReference>
<evidence type="ECO:0000259" key="8">
    <source>
        <dbReference type="Pfam" id="PF00482"/>
    </source>
</evidence>
<evidence type="ECO:0000256" key="2">
    <source>
        <dbReference type="ARBA" id="ARBA00005745"/>
    </source>
</evidence>
<comment type="subcellular location">
    <subcellularLocation>
        <location evidence="1">Cell membrane</location>
        <topology evidence="1">Multi-pass membrane protein</topology>
    </subcellularLocation>
</comment>
<evidence type="ECO:0000256" key="3">
    <source>
        <dbReference type="ARBA" id="ARBA00022475"/>
    </source>
</evidence>
<proteinExistence type="inferred from homology"/>
<keyword evidence="4 7" id="KW-0812">Transmembrane</keyword>
<keyword evidence="5 7" id="KW-1133">Transmembrane helix</keyword>
<evidence type="ECO:0000256" key="5">
    <source>
        <dbReference type="ARBA" id="ARBA00022989"/>
    </source>
</evidence>
<dbReference type="RefSeq" id="WP_112118244.1">
    <property type="nucleotide sequence ID" value="NZ_UAQE01000004.1"/>
</dbReference>
<evidence type="ECO:0000256" key="7">
    <source>
        <dbReference type="SAM" id="Phobius"/>
    </source>
</evidence>
<evidence type="ECO:0000256" key="6">
    <source>
        <dbReference type="ARBA" id="ARBA00023136"/>
    </source>
</evidence>
<feature type="transmembrane region" description="Helical" evidence="7">
    <location>
        <begin position="178"/>
        <end position="197"/>
    </location>
</feature>
<dbReference type="Proteomes" id="UP000251431">
    <property type="component" value="Unassembled WGS sequence"/>
</dbReference>
<evidence type="ECO:0000313" key="9">
    <source>
        <dbReference type="EMBL" id="SPU38187.1"/>
    </source>
</evidence>
<evidence type="ECO:0000256" key="1">
    <source>
        <dbReference type="ARBA" id="ARBA00004651"/>
    </source>
</evidence>
<dbReference type="InterPro" id="IPR047692">
    <property type="entry name" value="T4P_ComGB"/>
</dbReference>
<dbReference type="InterPro" id="IPR003004">
    <property type="entry name" value="GspF/PilC"/>
</dbReference>
<dbReference type="PRINTS" id="PR00812">
    <property type="entry name" value="BCTERIALGSPF"/>
</dbReference>
<evidence type="ECO:0000256" key="4">
    <source>
        <dbReference type="ARBA" id="ARBA00022692"/>
    </source>
</evidence>
<dbReference type="InterPro" id="IPR018076">
    <property type="entry name" value="T2SS_GspF_dom"/>
</dbReference>
<dbReference type="Pfam" id="PF00482">
    <property type="entry name" value="T2SSF"/>
    <property type="match status" value="2"/>
</dbReference>
<comment type="similarity">
    <text evidence="2">Belongs to the GSP F family.</text>
</comment>
<accession>A0A2X1A2M7</accession>
<dbReference type="GO" id="GO:0005886">
    <property type="term" value="C:plasma membrane"/>
    <property type="evidence" value="ECO:0007669"/>
    <property type="project" value="UniProtKB-SubCell"/>
</dbReference>